<comment type="caution">
    <text evidence="5">The sequence shown here is derived from an EMBL/GenBank/DDBJ whole genome shotgun (WGS) entry which is preliminary data.</text>
</comment>
<dbReference type="SUPFAM" id="SSF46785">
    <property type="entry name" value="Winged helix' DNA-binding domain"/>
    <property type="match status" value="1"/>
</dbReference>
<dbReference type="Gene3D" id="1.10.10.10">
    <property type="entry name" value="Winged helix-like DNA-binding domain superfamily/Winged helix DNA-binding domain"/>
    <property type="match status" value="1"/>
</dbReference>
<evidence type="ECO:0000313" key="6">
    <source>
        <dbReference type="Proteomes" id="UP000620075"/>
    </source>
</evidence>
<feature type="domain" description="HTH arsR-type" evidence="4">
    <location>
        <begin position="1"/>
        <end position="96"/>
    </location>
</feature>
<protein>
    <submittedName>
        <fullName evidence="5">Helix-turn-helix transcriptional regulator</fullName>
    </submittedName>
</protein>
<keyword evidence="3" id="KW-0804">Transcription</keyword>
<dbReference type="PRINTS" id="PR00778">
    <property type="entry name" value="HTHARSR"/>
</dbReference>
<accession>A0A934KBB4</accession>
<evidence type="ECO:0000313" key="5">
    <source>
        <dbReference type="EMBL" id="MBJ7604032.1"/>
    </source>
</evidence>
<dbReference type="InterPro" id="IPR011991">
    <property type="entry name" value="ArsR-like_HTH"/>
</dbReference>
<dbReference type="CDD" id="cd00090">
    <property type="entry name" value="HTH_ARSR"/>
    <property type="match status" value="1"/>
</dbReference>
<evidence type="ECO:0000256" key="2">
    <source>
        <dbReference type="ARBA" id="ARBA00023125"/>
    </source>
</evidence>
<dbReference type="InterPro" id="IPR036388">
    <property type="entry name" value="WH-like_DNA-bd_sf"/>
</dbReference>
<dbReference type="PROSITE" id="PS50987">
    <property type="entry name" value="HTH_ARSR_2"/>
    <property type="match status" value="1"/>
</dbReference>
<reference evidence="5 6" key="1">
    <citation type="submission" date="2020-10" db="EMBL/GenBank/DDBJ databases">
        <title>Ca. Dormibacterota MAGs.</title>
        <authorList>
            <person name="Montgomery K."/>
        </authorList>
    </citation>
    <scope>NUCLEOTIDE SEQUENCE [LARGE SCALE GENOMIC DNA]</scope>
    <source>
        <strain evidence="5">SC8811_S16_3</strain>
    </source>
</reference>
<evidence type="ECO:0000259" key="4">
    <source>
        <dbReference type="PROSITE" id="PS50987"/>
    </source>
</evidence>
<dbReference type="PANTHER" id="PTHR33154:SF18">
    <property type="entry name" value="ARSENICAL RESISTANCE OPERON REPRESSOR"/>
    <property type="match status" value="1"/>
</dbReference>
<dbReference type="InterPro" id="IPR001845">
    <property type="entry name" value="HTH_ArsR_DNA-bd_dom"/>
</dbReference>
<dbReference type="SMART" id="SM00418">
    <property type="entry name" value="HTH_ARSR"/>
    <property type="match status" value="1"/>
</dbReference>
<dbReference type="GO" id="GO:0003677">
    <property type="term" value="F:DNA binding"/>
    <property type="evidence" value="ECO:0007669"/>
    <property type="project" value="UniProtKB-KW"/>
</dbReference>
<dbReference type="Proteomes" id="UP000620075">
    <property type="component" value="Unassembled WGS sequence"/>
</dbReference>
<evidence type="ECO:0000256" key="3">
    <source>
        <dbReference type="ARBA" id="ARBA00023163"/>
    </source>
</evidence>
<keyword evidence="1" id="KW-0805">Transcription regulation</keyword>
<dbReference type="Pfam" id="PF01022">
    <property type="entry name" value="HTH_5"/>
    <property type="match status" value="1"/>
</dbReference>
<organism evidence="5 6">
    <name type="scientific">Candidatus Dormiibacter inghamiae</name>
    <dbReference type="NCBI Taxonomy" id="3127013"/>
    <lineage>
        <taxon>Bacteria</taxon>
        <taxon>Bacillati</taxon>
        <taxon>Candidatus Dormiibacterota</taxon>
        <taxon>Candidatus Dormibacteria</taxon>
        <taxon>Candidatus Dormibacterales</taxon>
        <taxon>Candidatus Dormibacteraceae</taxon>
        <taxon>Candidatus Dormiibacter</taxon>
    </lineage>
</organism>
<dbReference type="InterPro" id="IPR051081">
    <property type="entry name" value="HTH_MetalResp_TranReg"/>
</dbReference>
<dbReference type="NCBIfam" id="NF033788">
    <property type="entry name" value="HTH_metalloreg"/>
    <property type="match status" value="1"/>
</dbReference>
<dbReference type="EMBL" id="JAEKNQ010000050">
    <property type="protein sequence ID" value="MBJ7604032.1"/>
    <property type="molecule type" value="Genomic_DNA"/>
</dbReference>
<keyword evidence="2" id="KW-0238">DNA-binding</keyword>
<dbReference type="GO" id="GO:0003700">
    <property type="term" value="F:DNA-binding transcription factor activity"/>
    <property type="evidence" value="ECO:0007669"/>
    <property type="project" value="InterPro"/>
</dbReference>
<dbReference type="InterPro" id="IPR036390">
    <property type="entry name" value="WH_DNA-bd_sf"/>
</dbReference>
<dbReference type="PANTHER" id="PTHR33154">
    <property type="entry name" value="TRANSCRIPTIONAL REGULATOR, ARSR FAMILY"/>
    <property type="match status" value="1"/>
</dbReference>
<dbReference type="AlphaFoldDB" id="A0A934KBB4"/>
<name>A0A934KBB4_9BACT</name>
<evidence type="ECO:0000256" key="1">
    <source>
        <dbReference type="ARBA" id="ARBA00023015"/>
    </source>
</evidence>
<proteinExistence type="predicted"/>
<sequence>MYGPDARMLPAHFQSLAHTVRLKILERLVETGEQTVNDLARHLGMSQPRVSWHLGMLRRGGAVRQRREGRLVYCSIDLEAIRRQQLLFWELLNQKKRIGVNL</sequence>
<gene>
    <name evidence="5" type="ORF">JF888_12695</name>
</gene>